<keyword evidence="1" id="KW-1133">Transmembrane helix</keyword>
<evidence type="ECO:0000313" key="2">
    <source>
        <dbReference type="EMBL" id="PIQ85549.1"/>
    </source>
</evidence>
<feature type="transmembrane region" description="Helical" evidence="1">
    <location>
        <begin position="265"/>
        <end position="284"/>
    </location>
</feature>
<keyword evidence="1" id="KW-0812">Transmembrane</keyword>
<reference evidence="2 3" key="1">
    <citation type="submission" date="2017-09" db="EMBL/GenBank/DDBJ databases">
        <title>Depth-based differentiation of microbial function through sediment-hosted aquifers and enrichment of novel symbionts in the deep terrestrial subsurface.</title>
        <authorList>
            <person name="Probst A.J."/>
            <person name="Ladd B."/>
            <person name="Jarett J.K."/>
            <person name="Geller-Mcgrath D.E."/>
            <person name="Sieber C.M."/>
            <person name="Emerson J.B."/>
            <person name="Anantharaman K."/>
            <person name="Thomas B.C."/>
            <person name="Malmstrom R."/>
            <person name="Stieglmeier M."/>
            <person name="Klingl A."/>
            <person name="Woyke T."/>
            <person name="Ryan C.M."/>
            <person name="Banfield J.F."/>
        </authorList>
    </citation>
    <scope>NUCLEOTIDE SEQUENCE [LARGE SCALE GENOMIC DNA]</scope>
    <source>
        <strain evidence="2">CG11_big_fil_rev_8_21_14_0_20_45_26</strain>
    </source>
</reference>
<feature type="transmembrane region" description="Helical" evidence="1">
    <location>
        <begin position="43"/>
        <end position="62"/>
    </location>
</feature>
<feature type="transmembrane region" description="Helical" evidence="1">
    <location>
        <begin position="404"/>
        <end position="423"/>
    </location>
</feature>
<gene>
    <name evidence="2" type="ORF">COV74_08645</name>
</gene>
<name>A0A2H0LMB2_9BACT</name>
<dbReference type="AlphaFoldDB" id="A0A2H0LMB2"/>
<evidence type="ECO:0000256" key="1">
    <source>
        <dbReference type="SAM" id="Phobius"/>
    </source>
</evidence>
<feature type="transmembrane region" description="Helical" evidence="1">
    <location>
        <begin position="183"/>
        <end position="203"/>
    </location>
</feature>
<feature type="transmembrane region" description="Helical" evidence="1">
    <location>
        <begin position="333"/>
        <end position="354"/>
    </location>
</feature>
<evidence type="ECO:0000313" key="3">
    <source>
        <dbReference type="Proteomes" id="UP000230859"/>
    </source>
</evidence>
<dbReference type="Pfam" id="PF09852">
    <property type="entry name" value="DUF2079"/>
    <property type="match status" value="1"/>
</dbReference>
<feature type="transmembrane region" description="Helical" evidence="1">
    <location>
        <begin position="12"/>
        <end position="31"/>
    </location>
</feature>
<feature type="transmembrane region" description="Helical" evidence="1">
    <location>
        <begin position="374"/>
        <end position="392"/>
    </location>
</feature>
<dbReference type="Proteomes" id="UP000230859">
    <property type="component" value="Unassembled WGS sequence"/>
</dbReference>
<protein>
    <recommendedName>
        <fullName evidence="4">DUF2079 domain-containing protein</fullName>
    </recommendedName>
</protein>
<feature type="transmembrane region" description="Helical" evidence="1">
    <location>
        <begin position="74"/>
        <end position="93"/>
    </location>
</feature>
<organism evidence="2 3">
    <name type="scientific">Candidatus Abzuiibacterium crystallinum</name>
    <dbReference type="NCBI Taxonomy" id="1974748"/>
    <lineage>
        <taxon>Bacteria</taxon>
        <taxon>Pseudomonadati</taxon>
        <taxon>Candidatus Omnitrophota</taxon>
        <taxon>Candidatus Abzuiibacterium</taxon>
    </lineage>
</organism>
<evidence type="ECO:0008006" key="4">
    <source>
        <dbReference type="Google" id="ProtNLM"/>
    </source>
</evidence>
<accession>A0A2H0LMB2</accession>
<feature type="transmembrane region" description="Helical" evidence="1">
    <location>
        <begin position="244"/>
        <end position="259"/>
    </location>
</feature>
<keyword evidence="1" id="KW-0472">Membrane</keyword>
<comment type="caution">
    <text evidence="2">The sequence shown here is derived from an EMBL/GenBank/DDBJ whole genome shotgun (WGS) entry which is preliminary data.</text>
</comment>
<sequence>MQLTVKRNFLPLILKTFLVLCSIVFFCYVFFDARLIHKSAFRFSSATLIWLRLTILAYLIYGMSRGQFFARHRGFFWIIIAASFIWMLLTKWGQHLSFHTHSHDLGLFHSILWNAANGNGFVDAFKHQIYFSDHLIFFLALLAPFYKIHAGVGTLFLLTAVAFAATAVILSRLAEARIGDRSVAFILGAAFLLNRYVWGAFLHEFHPDFFAPFFFFALFLSIDRQNNILLFLSTLAVLSLKEDYALYLIPIGIYFILTHKNRRQGLWLVMAGMVYSWLAFRVLIPYFYGLAGKSGGYAYLGSWGHLGHGFSEVMATVISHPISVIQNLSGRTLFNFGVKCLFLPLVSPLTLIYILPPLFLNTVSSFPLIRHLSIHYGLIPVTLTYVGCVEALRFLKNKGLDRLTVLLACLLLIVGIGRYWIYWPQPESFLLSEHANSLKREKAICVQSSLFPHLIPKGDFSIFPECADEAQYLFLNPAASTYPLSEDDYRNTVDSISRGGRWVLDQRFGRSVLFKRKYSH</sequence>
<dbReference type="EMBL" id="PCVY01000065">
    <property type="protein sequence ID" value="PIQ85549.1"/>
    <property type="molecule type" value="Genomic_DNA"/>
</dbReference>
<feature type="transmembrane region" description="Helical" evidence="1">
    <location>
        <begin position="152"/>
        <end position="171"/>
    </location>
</feature>
<dbReference type="InterPro" id="IPR018650">
    <property type="entry name" value="STSV1_Orf64"/>
</dbReference>
<proteinExistence type="predicted"/>